<dbReference type="EMBL" id="UGRY01000002">
    <property type="protein sequence ID" value="SUA78845.1"/>
    <property type="molecule type" value="Genomic_DNA"/>
</dbReference>
<sequence>MLEFAFLVMIVGSLVAVVMLYRRGRQGKPMTGAESGTLYVTGVSPRPDVPGDQYVTISGNISGPSVVAHETYGRFAWDVKQWPSVGDQIPVAYPPGKPDNWQIQHPGSRPYFGS</sequence>
<name>A0A378YNR7_9NOCA</name>
<evidence type="ECO:0000313" key="3">
    <source>
        <dbReference type="Proteomes" id="UP000255467"/>
    </source>
</evidence>
<protein>
    <recommendedName>
        <fullName evidence="4">DUF3592 domain-containing protein</fullName>
    </recommendedName>
</protein>
<dbReference type="Proteomes" id="UP000255467">
    <property type="component" value="Unassembled WGS sequence"/>
</dbReference>
<organism evidence="2 3">
    <name type="scientific">Nocardia otitidiscaviarum</name>
    <dbReference type="NCBI Taxonomy" id="1823"/>
    <lineage>
        <taxon>Bacteria</taxon>
        <taxon>Bacillati</taxon>
        <taxon>Actinomycetota</taxon>
        <taxon>Actinomycetes</taxon>
        <taxon>Mycobacteriales</taxon>
        <taxon>Nocardiaceae</taxon>
        <taxon>Nocardia</taxon>
    </lineage>
</organism>
<dbReference type="OrthoDB" id="4380191at2"/>
<evidence type="ECO:0008006" key="4">
    <source>
        <dbReference type="Google" id="ProtNLM"/>
    </source>
</evidence>
<proteinExistence type="predicted"/>
<evidence type="ECO:0000256" key="1">
    <source>
        <dbReference type="SAM" id="Phobius"/>
    </source>
</evidence>
<feature type="transmembrane region" description="Helical" evidence="1">
    <location>
        <begin position="6"/>
        <end position="22"/>
    </location>
</feature>
<gene>
    <name evidence="2" type="ORF">NCTC1934_03538</name>
</gene>
<dbReference type="STRING" id="1406858.GCA_000710895_02549"/>
<keyword evidence="3" id="KW-1185">Reference proteome</keyword>
<keyword evidence="1" id="KW-0812">Transmembrane</keyword>
<evidence type="ECO:0000313" key="2">
    <source>
        <dbReference type="EMBL" id="SUA78845.1"/>
    </source>
</evidence>
<dbReference type="RefSeq" id="WP_051037577.1">
    <property type="nucleotide sequence ID" value="NZ_JADLPU010000005.1"/>
</dbReference>
<keyword evidence="1" id="KW-0472">Membrane</keyword>
<accession>A0A378YNR7</accession>
<dbReference type="AlphaFoldDB" id="A0A378YNR7"/>
<keyword evidence="1" id="KW-1133">Transmembrane helix</keyword>
<reference evidence="2 3" key="1">
    <citation type="submission" date="2018-06" db="EMBL/GenBank/DDBJ databases">
        <authorList>
            <consortium name="Pathogen Informatics"/>
            <person name="Doyle S."/>
        </authorList>
    </citation>
    <scope>NUCLEOTIDE SEQUENCE [LARGE SCALE GENOMIC DNA]</scope>
    <source>
        <strain evidence="2 3">NCTC1934</strain>
    </source>
</reference>